<dbReference type="PRINTS" id="PR00813">
    <property type="entry name" value="BCTERIALGSPG"/>
</dbReference>
<dbReference type="InterPro" id="IPR012902">
    <property type="entry name" value="N_methyl_site"/>
</dbReference>
<comment type="caution">
    <text evidence="3">The sequence shown here is derived from an EMBL/GenBank/DDBJ whole genome shotgun (WGS) entry which is preliminary data.</text>
</comment>
<proteinExistence type="predicted"/>
<evidence type="ECO:0000313" key="3">
    <source>
        <dbReference type="EMBL" id="MDP9892336.1"/>
    </source>
</evidence>
<dbReference type="GO" id="GO:0015628">
    <property type="term" value="P:protein secretion by the type II secretion system"/>
    <property type="evidence" value="ECO:0007669"/>
    <property type="project" value="InterPro"/>
</dbReference>
<keyword evidence="2" id="KW-0472">Membrane</keyword>
<keyword evidence="2" id="KW-1133">Transmembrane helix</keyword>
<keyword evidence="1" id="KW-0488">Methylation</keyword>
<accession>A0AAW8CWT0</accession>
<dbReference type="Proteomes" id="UP001242045">
    <property type="component" value="Unassembled WGS sequence"/>
</dbReference>
<dbReference type="RefSeq" id="WP_306881649.1">
    <property type="nucleotide sequence ID" value="NZ_JAUSRD010000003.1"/>
</dbReference>
<gene>
    <name evidence="3" type="ORF">J2W31_001441</name>
</gene>
<organism evidence="3 4">
    <name type="scientific">Variovorax boronicumulans</name>
    <dbReference type="NCBI Taxonomy" id="436515"/>
    <lineage>
        <taxon>Bacteria</taxon>
        <taxon>Pseudomonadati</taxon>
        <taxon>Pseudomonadota</taxon>
        <taxon>Betaproteobacteria</taxon>
        <taxon>Burkholderiales</taxon>
        <taxon>Comamonadaceae</taxon>
        <taxon>Variovorax</taxon>
    </lineage>
</organism>
<dbReference type="SUPFAM" id="SSF54523">
    <property type="entry name" value="Pili subunits"/>
    <property type="match status" value="1"/>
</dbReference>
<dbReference type="Gene3D" id="3.30.700.10">
    <property type="entry name" value="Glycoprotein, Type 4 Pilin"/>
    <property type="match status" value="1"/>
</dbReference>
<keyword evidence="2" id="KW-0812">Transmembrane</keyword>
<dbReference type="PROSITE" id="PS00409">
    <property type="entry name" value="PROKAR_NTER_METHYL"/>
    <property type="match status" value="1"/>
</dbReference>
<dbReference type="InterPro" id="IPR000983">
    <property type="entry name" value="Bac_GSPG_pilin"/>
</dbReference>
<dbReference type="GO" id="GO:0043683">
    <property type="term" value="P:type IV pilus assembly"/>
    <property type="evidence" value="ECO:0007669"/>
    <property type="project" value="InterPro"/>
</dbReference>
<dbReference type="EMBL" id="JAUSRD010000003">
    <property type="protein sequence ID" value="MDP9892336.1"/>
    <property type="molecule type" value="Genomic_DNA"/>
</dbReference>
<evidence type="ECO:0000256" key="2">
    <source>
        <dbReference type="SAM" id="Phobius"/>
    </source>
</evidence>
<dbReference type="GO" id="GO:0015627">
    <property type="term" value="C:type II protein secretion system complex"/>
    <property type="evidence" value="ECO:0007669"/>
    <property type="project" value="InterPro"/>
</dbReference>
<dbReference type="NCBIfam" id="TIGR02532">
    <property type="entry name" value="IV_pilin_GFxxxE"/>
    <property type="match status" value="1"/>
</dbReference>
<dbReference type="Pfam" id="PF16732">
    <property type="entry name" value="ComP_DUS"/>
    <property type="match status" value="1"/>
</dbReference>
<sequence>MQIQILRTARRPRADVVAGRSIAGFTLIEVMITVAIVAILASIALPSYRDYVLRGQLVDGTNGLAAMRADMERYYQDNRTYLKTGSFVPPCTATTSRANVSGTFQLSCASAPAATSTTYTLQAVGSGPTKGFTFTVDQLGLQSTTVEGVRGWTGCDKAWVSKRGQACPT</sequence>
<protein>
    <submittedName>
        <fullName evidence="3">Type IV pilus assembly protein PilE</fullName>
    </submittedName>
</protein>
<evidence type="ECO:0000313" key="4">
    <source>
        <dbReference type="Proteomes" id="UP001242045"/>
    </source>
</evidence>
<feature type="transmembrane region" description="Helical" evidence="2">
    <location>
        <begin position="21"/>
        <end position="45"/>
    </location>
</feature>
<dbReference type="InterPro" id="IPR045584">
    <property type="entry name" value="Pilin-like"/>
</dbReference>
<name>A0AAW8CWT0_9BURK</name>
<dbReference type="AlphaFoldDB" id="A0AAW8CWT0"/>
<evidence type="ECO:0000256" key="1">
    <source>
        <dbReference type="ARBA" id="ARBA00022481"/>
    </source>
</evidence>
<dbReference type="InterPro" id="IPR031982">
    <property type="entry name" value="PilE-like"/>
</dbReference>
<dbReference type="Pfam" id="PF07963">
    <property type="entry name" value="N_methyl"/>
    <property type="match status" value="1"/>
</dbReference>
<reference evidence="3" key="1">
    <citation type="submission" date="2023-07" db="EMBL/GenBank/DDBJ databases">
        <title>Sorghum-associated microbial communities from plants grown in Nebraska, USA.</title>
        <authorList>
            <person name="Schachtman D."/>
        </authorList>
    </citation>
    <scope>NUCLEOTIDE SEQUENCE</scope>
    <source>
        <strain evidence="3">DS3754</strain>
    </source>
</reference>